<dbReference type="AlphaFoldDB" id="A0A067TMM3"/>
<dbReference type="Proteomes" id="UP000027222">
    <property type="component" value="Unassembled WGS sequence"/>
</dbReference>
<dbReference type="HOGENOM" id="CLU_3106486_0_0_1"/>
<proteinExistence type="predicted"/>
<gene>
    <name evidence="1" type="ORF">GALMADRAFT_220169</name>
</gene>
<keyword evidence="2" id="KW-1185">Reference proteome</keyword>
<reference evidence="2" key="1">
    <citation type="journal article" date="2014" name="Proc. Natl. Acad. Sci. U.S.A.">
        <title>Extensive sampling of basidiomycete genomes demonstrates inadequacy of the white-rot/brown-rot paradigm for wood decay fungi.</title>
        <authorList>
            <person name="Riley R."/>
            <person name="Salamov A.A."/>
            <person name="Brown D.W."/>
            <person name="Nagy L.G."/>
            <person name="Floudas D."/>
            <person name="Held B.W."/>
            <person name="Levasseur A."/>
            <person name="Lombard V."/>
            <person name="Morin E."/>
            <person name="Otillar R."/>
            <person name="Lindquist E.A."/>
            <person name="Sun H."/>
            <person name="LaButti K.M."/>
            <person name="Schmutz J."/>
            <person name="Jabbour D."/>
            <person name="Luo H."/>
            <person name="Baker S.E."/>
            <person name="Pisabarro A.G."/>
            <person name="Walton J.D."/>
            <person name="Blanchette R.A."/>
            <person name="Henrissat B."/>
            <person name="Martin F."/>
            <person name="Cullen D."/>
            <person name="Hibbett D.S."/>
            <person name="Grigoriev I.V."/>
        </authorList>
    </citation>
    <scope>NUCLEOTIDE SEQUENCE [LARGE SCALE GENOMIC DNA]</scope>
    <source>
        <strain evidence="2">CBS 339.88</strain>
    </source>
</reference>
<protein>
    <submittedName>
        <fullName evidence="1">Uncharacterized protein</fullName>
    </submittedName>
</protein>
<dbReference type="EMBL" id="KL142368">
    <property type="protein sequence ID" value="KDR84411.1"/>
    <property type="molecule type" value="Genomic_DNA"/>
</dbReference>
<accession>A0A067TMM3</accession>
<evidence type="ECO:0000313" key="2">
    <source>
        <dbReference type="Proteomes" id="UP000027222"/>
    </source>
</evidence>
<evidence type="ECO:0000313" key="1">
    <source>
        <dbReference type="EMBL" id="KDR84411.1"/>
    </source>
</evidence>
<sequence length="51" mass="5371">MTEAKVAALQFAQGVLQWVEKLAAALGEGGGGRFTASVWDNLADIRFGICC</sequence>
<organism evidence="1 2">
    <name type="scientific">Galerina marginata (strain CBS 339.88)</name>
    <dbReference type="NCBI Taxonomy" id="685588"/>
    <lineage>
        <taxon>Eukaryota</taxon>
        <taxon>Fungi</taxon>
        <taxon>Dikarya</taxon>
        <taxon>Basidiomycota</taxon>
        <taxon>Agaricomycotina</taxon>
        <taxon>Agaricomycetes</taxon>
        <taxon>Agaricomycetidae</taxon>
        <taxon>Agaricales</taxon>
        <taxon>Agaricineae</taxon>
        <taxon>Strophariaceae</taxon>
        <taxon>Galerina</taxon>
    </lineage>
</organism>
<name>A0A067TMM3_GALM3</name>